<dbReference type="GO" id="GO:0003700">
    <property type="term" value="F:DNA-binding transcription factor activity"/>
    <property type="evidence" value="ECO:0007669"/>
    <property type="project" value="InterPro"/>
</dbReference>
<dbReference type="InterPro" id="IPR000524">
    <property type="entry name" value="Tscrpt_reg_HTH_GntR"/>
</dbReference>
<dbReference type="InterPro" id="IPR036388">
    <property type="entry name" value="WH-like_DNA-bd_sf"/>
</dbReference>
<proteinExistence type="predicted"/>
<dbReference type="OrthoDB" id="9806293at2"/>
<dbReference type="Gene3D" id="1.20.120.530">
    <property type="entry name" value="GntR ligand-binding domain-like"/>
    <property type="match status" value="1"/>
</dbReference>
<dbReference type="SMART" id="SM00895">
    <property type="entry name" value="FCD"/>
    <property type="match status" value="1"/>
</dbReference>
<evidence type="ECO:0000256" key="1">
    <source>
        <dbReference type="ARBA" id="ARBA00023015"/>
    </source>
</evidence>
<dbReference type="InterPro" id="IPR011711">
    <property type="entry name" value="GntR_C"/>
</dbReference>
<accession>A0A135NY61</accession>
<sequence>MTNDISKADHAYDLLERMITFQEIKPGSMVSEGTLMELTALGRHPVRSALQRLSWERMVEVHPRRGIIVPPISVEAQFKLLAVRRTVEELAVKWACLRATPVQKQAMSALSVELERLTGAGDMIAFGGQLKQVHKIIVEAAQNEYLQLSMAPLQGLSRRFWFANINDPDVELKRASTLHRTTLLAVAAGDEEAAVTASLALNDYLTDFTYKTLRTNVAL</sequence>
<dbReference type="Pfam" id="PF00392">
    <property type="entry name" value="GntR"/>
    <property type="match status" value="1"/>
</dbReference>
<dbReference type="STRING" id="2052828.ATO67_13890"/>
<dbReference type="Proteomes" id="UP000070498">
    <property type="component" value="Unassembled WGS sequence"/>
</dbReference>
<dbReference type="EMBL" id="LNUW01000038">
    <property type="protein sequence ID" value="KXG84094.1"/>
    <property type="molecule type" value="Genomic_DNA"/>
</dbReference>
<reference evidence="5 6" key="1">
    <citation type="submission" date="2015-11" db="EMBL/GenBank/DDBJ databases">
        <title>Draft genome sequence of Agrobacterium sp. R89-1.</title>
        <authorList>
            <person name="Zahradnik J."/>
            <person name="Kyslikova E."/>
            <person name="Palyzova A."/>
            <person name="Kyslik P."/>
        </authorList>
    </citation>
    <scope>NUCLEOTIDE SEQUENCE [LARGE SCALE GENOMIC DNA]</scope>
    <source>
        <strain evidence="5 6">R89-1</strain>
    </source>
</reference>
<dbReference type="AlphaFoldDB" id="A0A135NY61"/>
<dbReference type="InterPro" id="IPR036390">
    <property type="entry name" value="WH_DNA-bd_sf"/>
</dbReference>
<dbReference type="SUPFAM" id="SSF48008">
    <property type="entry name" value="GntR ligand-binding domain-like"/>
    <property type="match status" value="1"/>
</dbReference>
<evidence type="ECO:0000313" key="5">
    <source>
        <dbReference type="EMBL" id="KXG84094.1"/>
    </source>
</evidence>
<keyword evidence="1" id="KW-0805">Transcription regulation</keyword>
<dbReference type="Pfam" id="PF07729">
    <property type="entry name" value="FCD"/>
    <property type="match status" value="1"/>
</dbReference>
<evidence type="ECO:0000313" key="6">
    <source>
        <dbReference type="Proteomes" id="UP000070498"/>
    </source>
</evidence>
<feature type="domain" description="HTH gntR-type" evidence="4">
    <location>
        <begin position="5"/>
        <end position="72"/>
    </location>
</feature>
<dbReference type="InterPro" id="IPR008920">
    <property type="entry name" value="TF_FadR/GntR_C"/>
</dbReference>
<organism evidence="5 6">
    <name type="scientific">Agrobacterium bohemicum</name>
    <dbReference type="NCBI Taxonomy" id="2052828"/>
    <lineage>
        <taxon>Bacteria</taxon>
        <taxon>Pseudomonadati</taxon>
        <taxon>Pseudomonadota</taxon>
        <taxon>Alphaproteobacteria</taxon>
        <taxon>Hyphomicrobiales</taxon>
        <taxon>Rhizobiaceae</taxon>
        <taxon>Rhizobium/Agrobacterium group</taxon>
        <taxon>Agrobacterium</taxon>
    </lineage>
</organism>
<dbReference type="RefSeq" id="WP_067650083.1">
    <property type="nucleotide sequence ID" value="NZ_KQ961030.1"/>
</dbReference>
<dbReference type="SUPFAM" id="SSF46785">
    <property type="entry name" value="Winged helix' DNA-binding domain"/>
    <property type="match status" value="1"/>
</dbReference>
<dbReference type="PANTHER" id="PTHR43537">
    <property type="entry name" value="TRANSCRIPTIONAL REGULATOR, GNTR FAMILY"/>
    <property type="match status" value="1"/>
</dbReference>
<protein>
    <submittedName>
        <fullName evidence="5">GntR family transcriptional regulator</fullName>
    </submittedName>
</protein>
<dbReference type="Gene3D" id="1.10.10.10">
    <property type="entry name" value="Winged helix-like DNA-binding domain superfamily/Winged helix DNA-binding domain"/>
    <property type="match status" value="1"/>
</dbReference>
<gene>
    <name evidence="5" type="ORF">ATO67_13890</name>
</gene>
<evidence type="ECO:0000256" key="2">
    <source>
        <dbReference type="ARBA" id="ARBA00023125"/>
    </source>
</evidence>
<evidence type="ECO:0000256" key="3">
    <source>
        <dbReference type="ARBA" id="ARBA00023163"/>
    </source>
</evidence>
<name>A0A135NY61_9HYPH</name>
<keyword evidence="3" id="KW-0804">Transcription</keyword>
<dbReference type="SMART" id="SM00345">
    <property type="entry name" value="HTH_GNTR"/>
    <property type="match status" value="1"/>
</dbReference>
<dbReference type="PROSITE" id="PS50949">
    <property type="entry name" value="HTH_GNTR"/>
    <property type="match status" value="1"/>
</dbReference>
<keyword evidence="6" id="KW-1185">Reference proteome</keyword>
<dbReference type="GO" id="GO:0003677">
    <property type="term" value="F:DNA binding"/>
    <property type="evidence" value="ECO:0007669"/>
    <property type="project" value="UniProtKB-KW"/>
</dbReference>
<comment type="caution">
    <text evidence="5">The sequence shown here is derived from an EMBL/GenBank/DDBJ whole genome shotgun (WGS) entry which is preliminary data.</text>
</comment>
<dbReference type="PANTHER" id="PTHR43537:SF45">
    <property type="entry name" value="GNTR FAMILY REGULATORY PROTEIN"/>
    <property type="match status" value="1"/>
</dbReference>
<evidence type="ECO:0000259" key="4">
    <source>
        <dbReference type="PROSITE" id="PS50949"/>
    </source>
</evidence>
<keyword evidence="2" id="KW-0238">DNA-binding</keyword>